<evidence type="ECO:0000256" key="1">
    <source>
        <dbReference type="ARBA" id="ARBA00022574"/>
    </source>
</evidence>
<dbReference type="GO" id="GO:0007144">
    <property type="term" value="P:female meiosis I"/>
    <property type="evidence" value="ECO:0007669"/>
    <property type="project" value="EnsemblMetazoa"/>
</dbReference>
<dbReference type="InterPro" id="IPR036322">
    <property type="entry name" value="WD40_repeat_dom_sf"/>
</dbReference>
<feature type="repeat" description="WD" evidence="3">
    <location>
        <begin position="439"/>
        <end position="461"/>
    </location>
</feature>
<evidence type="ECO:0000313" key="4">
    <source>
        <dbReference type="EMBL" id="KRJ97455.1"/>
    </source>
</evidence>
<reference evidence="4 5" key="1">
    <citation type="journal article" date="2007" name="Nature">
        <title>Evolution of genes and genomes on the Drosophila phylogeny.</title>
        <authorList>
            <consortium name="Drosophila 12 Genomes Consortium"/>
            <person name="Clark A.G."/>
            <person name="Eisen M.B."/>
            <person name="Smith D.R."/>
            <person name="Bergman C.M."/>
            <person name="Oliver B."/>
            <person name="Markow T.A."/>
            <person name="Kaufman T.C."/>
            <person name="Kellis M."/>
            <person name="Gelbart W."/>
            <person name="Iyer V.N."/>
            <person name="Pollard D.A."/>
            <person name="Sackton T.B."/>
            <person name="Larracuente A.M."/>
            <person name="Singh N.D."/>
            <person name="Abad J.P."/>
            <person name="Abt D.N."/>
            <person name="Adryan B."/>
            <person name="Aguade M."/>
            <person name="Akashi H."/>
            <person name="Anderson W.W."/>
            <person name="Aquadro C.F."/>
            <person name="Ardell D.H."/>
            <person name="Arguello R."/>
            <person name="Artieri C.G."/>
            <person name="Barbash D.A."/>
            <person name="Barker D."/>
            <person name="Barsanti P."/>
            <person name="Batterham P."/>
            <person name="Batzoglou S."/>
            <person name="Begun D."/>
            <person name="Bhutkar A."/>
            <person name="Blanco E."/>
            <person name="Bosak S.A."/>
            <person name="Bradley R.K."/>
            <person name="Brand A.D."/>
            <person name="Brent M.R."/>
            <person name="Brooks A.N."/>
            <person name="Brown R.H."/>
            <person name="Butlin R.K."/>
            <person name="Caggese C."/>
            <person name="Calvi B.R."/>
            <person name="Bernardo de Carvalho A."/>
            <person name="Caspi A."/>
            <person name="Castrezana S."/>
            <person name="Celniker S.E."/>
            <person name="Chang J.L."/>
            <person name="Chapple C."/>
            <person name="Chatterji S."/>
            <person name="Chinwalla A."/>
            <person name="Civetta A."/>
            <person name="Clifton S.W."/>
            <person name="Comeron J.M."/>
            <person name="Costello J.C."/>
            <person name="Coyne J.A."/>
            <person name="Daub J."/>
            <person name="David R.G."/>
            <person name="Delcher A.L."/>
            <person name="Delehaunty K."/>
            <person name="Do C.B."/>
            <person name="Ebling H."/>
            <person name="Edwards K."/>
            <person name="Eickbush T."/>
            <person name="Evans J.D."/>
            <person name="Filipski A."/>
            <person name="Findeiss S."/>
            <person name="Freyhult E."/>
            <person name="Fulton L."/>
            <person name="Fulton R."/>
            <person name="Garcia A.C."/>
            <person name="Gardiner A."/>
            <person name="Garfield D.A."/>
            <person name="Garvin B.E."/>
            <person name="Gibson G."/>
            <person name="Gilbert D."/>
            <person name="Gnerre S."/>
            <person name="Godfrey J."/>
            <person name="Good R."/>
            <person name="Gotea V."/>
            <person name="Gravely B."/>
            <person name="Greenberg A.J."/>
            <person name="Griffiths-Jones S."/>
            <person name="Gross S."/>
            <person name="Guigo R."/>
            <person name="Gustafson E.A."/>
            <person name="Haerty W."/>
            <person name="Hahn M.W."/>
            <person name="Halligan D.L."/>
            <person name="Halpern A.L."/>
            <person name="Halter G.M."/>
            <person name="Han M.V."/>
            <person name="Heger A."/>
            <person name="Hillier L."/>
            <person name="Hinrichs A.S."/>
            <person name="Holmes I."/>
            <person name="Hoskins R.A."/>
            <person name="Hubisz M.J."/>
            <person name="Hultmark D."/>
            <person name="Huntley M.A."/>
            <person name="Jaffe D.B."/>
            <person name="Jagadeeshan S."/>
            <person name="Jeck W.R."/>
            <person name="Johnson J."/>
            <person name="Jones C.D."/>
            <person name="Jordan W.C."/>
            <person name="Karpen G.H."/>
            <person name="Kataoka E."/>
            <person name="Keightley P.D."/>
            <person name="Kheradpour P."/>
            <person name="Kirkness E.F."/>
            <person name="Koerich L.B."/>
            <person name="Kristiansen K."/>
            <person name="Kudrna D."/>
            <person name="Kulathinal R.J."/>
            <person name="Kumar S."/>
            <person name="Kwok R."/>
            <person name="Lander E."/>
            <person name="Langley C.H."/>
            <person name="Lapoint R."/>
            <person name="Lazzaro B.P."/>
            <person name="Lee S.J."/>
            <person name="Levesque L."/>
            <person name="Li R."/>
            <person name="Lin C.F."/>
            <person name="Lin M.F."/>
            <person name="Lindblad-Toh K."/>
            <person name="Llopart A."/>
            <person name="Long M."/>
            <person name="Low L."/>
            <person name="Lozovsky E."/>
            <person name="Lu J."/>
            <person name="Luo M."/>
            <person name="Machado C.A."/>
            <person name="Makalowski W."/>
            <person name="Marzo M."/>
            <person name="Matsuda M."/>
            <person name="Matzkin L."/>
            <person name="McAllister B."/>
            <person name="McBride C.S."/>
            <person name="McKernan B."/>
            <person name="McKernan K."/>
            <person name="Mendez-Lago M."/>
            <person name="Minx P."/>
            <person name="Mollenhauer M.U."/>
            <person name="Montooth K."/>
            <person name="Mount S.M."/>
            <person name="Mu X."/>
            <person name="Myers E."/>
            <person name="Negre B."/>
            <person name="Newfeld S."/>
            <person name="Nielsen R."/>
            <person name="Noor M.A."/>
            <person name="O'Grady P."/>
            <person name="Pachter L."/>
            <person name="Papaceit M."/>
            <person name="Parisi M.J."/>
            <person name="Parisi M."/>
            <person name="Parts L."/>
            <person name="Pedersen J.S."/>
            <person name="Pesole G."/>
            <person name="Phillippy A.M."/>
            <person name="Ponting C.P."/>
            <person name="Pop M."/>
            <person name="Porcelli D."/>
            <person name="Powell J.R."/>
            <person name="Prohaska S."/>
            <person name="Pruitt K."/>
            <person name="Puig M."/>
            <person name="Quesneville H."/>
            <person name="Ram K.R."/>
            <person name="Rand D."/>
            <person name="Rasmussen M.D."/>
            <person name="Reed L.K."/>
            <person name="Reenan R."/>
            <person name="Reily A."/>
            <person name="Remington K.A."/>
            <person name="Rieger T.T."/>
            <person name="Ritchie M.G."/>
            <person name="Robin C."/>
            <person name="Rogers Y.H."/>
            <person name="Rohde C."/>
            <person name="Rozas J."/>
            <person name="Rubenfield M.J."/>
            <person name="Ruiz A."/>
            <person name="Russo S."/>
            <person name="Salzberg S.L."/>
            <person name="Sanchez-Gracia A."/>
            <person name="Saranga D.J."/>
            <person name="Sato H."/>
            <person name="Schaeffer S.W."/>
            <person name="Schatz M.C."/>
            <person name="Schlenke T."/>
            <person name="Schwartz R."/>
            <person name="Segarra C."/>
            <person name="Singh R.S."/>
            <person name="Sirot L."/>
            <person name="Sirota M."/>
            <person name="Sisneros N.B."/>
            <person name="Smith C.D."/>
            <person name="Smith T.F."/>
            <person name="Spieth J."/>
            <person name="Stage D.E."/>
            <person name="Stark A."/>
            <person name="Stephan W."/>
            <person name="Strausberg R.L."/>
            <person name="Strempel S."/>
            <person name="Sturgill D."/>
            <person name="Sutton G."/>
            <person name="Sutton G.G."/>
            <person name="Tao W."/>
            <person name="Teichmann S."/>
            <person name="Tobari Y.N."/>
            <person name="Tomimura Y."/>
            <person name="Tsolas J.M."/>
            <person name="Valente V.L."/>
            <person name="Venter E."/>
            <person name="Venter J.C."/>
            <person name="Vicario S."/>
            <person name="Vieira F.G."/>
            <person name="Vilella A.J."/>
            <person name="Villasante A."/>
            <person name="Walenz B."/>
            <person name="Wang J."/>
            <person name="Wasserman M."/>
            <person name="Watts T."/>
            <person name="Wilson D."/>
            <person name="Wilson R.K."/>
            <person name="Wing R.A."/>
            <person name="Wolfner M.F."/>
            <person name="Wong A."/>
            <person name="Wong G.K."/>
            <person name="Wu C.I."/>
            <person name="Wu G."/>
            <person name="Yamamoto D."/>
            <person name="Yang H.P."/>
            <person name="Yang S.P."/>
            <person name="Yorke J.A."/>
            <person name="Yoshida K."/>
            <person name="Zdobnov E."/>
            <person name="Zhang P."/>
            <person name="Zhang Y."/>
            <person name="Zimin A.V."/>
            <person name="Baldwin J."/>
            <person name="Abdouelleil A."/>
            <person name="Abdulkadir J."/>
            <person name="Abebe A."/>
            <person name="Abera B."/>
            <person name="Abreu J."/>
            <person name="Acer S.C."/>
            <person name="Aftuck L."/>
            <person name="Alexander A."/>
            <person name="An P."/>
            <person name="Anderson E."/>
            <person name="Anderson S."/>
            <person name="Arachi H."/>
            <person name="Azer M."/>
            <person name="Bachantsang P."/>
            <person name="Barry A."/>
            <person name="Bayul T."/>
            <person name="Berlin A."/>
            <person name="Bessette D."/>
            <person name="Bloom T."/>
            <person name="Blye J."/>
            <person name="Boguslavskiy L."/>
            <person name="Bonnet C."/>
            <person name="Boukhgalter B."/>
            <person name="Bourzgui I."/>
            <person name="Brown A."/>
            <person name="Cahill P."/>
            <person name="Channer S."/>
            <person name="Cheshatsang Y."/>
            <person name="Chuda L."/>
            <person name="Citroen M."/>
            <person name="Collymore A."/>
            <person name="Cooke P."/>
            <person name="Costello M."/>
            <person name="D'Aco K."/>
            <person name="Daza R."/>
            <person name="De Haan G."/>
            <person name="DeGray S."/>
            <person name="DeMaso C."/>
            <person name="Dhargay N."/>
            <person name="Dooley K."/>
            <person name="Dooley E."/>
            <person name="Doricent M."/>
            <person name="Dorje P."/>
            <person name="Dorjee K."/>
            <person name="Dupes A."/>
            <person name="Elong R."/>
            <person name="Falk J."/>
            <person name="Farina A."/>
            <person name="Faro S."/>
            <person name="Ferguson D."/>
            <person name="Fisher S."/>
            <person name="Foley C.D."/>
            <person name="Franke A."/>
            <person name="Friedrich D."/>
            <person name="Gadbois L."/>
            <person name="Gearin G."/>
            <person name="Gearin C.R."/>
            <person name="Giannoukos G."/>
            <person name="Goode T."/>
            <person name="Graham J."/>
            <person name="Grandbois E."/>
            <person name="Grewal S."/>
            <person name="Gyaltsen K."/>
            <person name="Hafez N."/>
            <person name="Hagos B."/>
            <person name="Hall J."/>
            <person name="Henson C."/>
            <person name="Hollinger A."/>
            <person name="Honan T."/>
            <person name="Huard M.D."/>
            <person name="Hughes L."/>
            <person name="Hurhula B."/>
            <person name="Husby M.E."/>
            <person name="Kamat A."/>
            <person name="Kanga B."/>
            <person name="Kashin S."/>
            <person name="Khazanovich D."/>
            <person name="Kisner P."/>
            <person name="Lance K."/>
            <person name="Lara M."/>
            <person name="Lee W."/>
            <person name="Lennon N."/>
            <person name="Letendre F."/>
            <person name="LeVine R."/>
            <person name="Lipovsky A."/>
            <person name="Liu X."/>
            <person name="Liu J."/>
            <person name="Liu S."/>
            <person name="Lokyitsang T."/>
            <person name="Lokyitsang Y."/>
            <person name="Lubonja R."/>
            <person name="Lui A."/>
            <person name="MacDonald P."/>
            <person name="Magnisalis V."/>
            <person name="Maru K."/>
            <person name="Matthews C."/>
            <person name="McCusker W."/>
            <person name="McDonough S."/>
            <person name="Mehta T."/>
            <person name="Meldrim J."/>
            <person name="Meneus L."/>
            <person name="Mihai O."/>
            <person name="Mihalev A."/>
            <person name="Mihova T."/>
            <person name="Mittelman R."/>
            <person name="Mlenga V."/>
            <person name="Montmayeur A."/>
            <person name="Mulrain L."/>
            <person name="Navidi A."/>
            <person name="Naylor J."/>
            <person name="Negash T."/>
            <person name="Nguyen T."/>
            <person name="Nguyen N."/>
            <person name="Nicol R."/>
            <person name="Norbu C."/>
            <person name="Norbu N."/>
            <person name="Novod N."/>
            <person name="O'Neill B."/>
            <person name="Osman S."/>
            <person name="Markiewicz E."/>
            <person name="Oyono O.L."/>
            <person name="Patti C."/>
            <person name="Phunkhang P."/>
            <person name="Pierre F."/>
            <person name="Priest M."/>
            <person name="Raghuraman S."/>
            <person name="Rege F."/>
            <person name="Reyes R."/>
            <person name="Rise C."/>
            <person name="Rogov P."/>
            <person name="Ross K."/>
            <person name="Ryan E."/>
            <person name="Settipalli S."/>
            <person name="Shea T."/>
            <person name="Sherpa N."/>
            <person name="Shi L."/>
            <person name="Shih D."/>
            <person name="Sparrow T."/>
            <person name="Spaulding J."/>
            <person name="Stalker J."/>
            <person name="Stange-Thomann N."/>
            <person name="Stavropoulos S."/>
            <person name="Stone C."/>
            <person name="Strader C."/>
            <person name="Tesfaye S."/>
            <person name="Thomson T."/>
            <person name="Thoulutsang Y."/>
            <person name="Thoulutsang D."/>
            <person name="Topham K."/>
            <person name="Topping I."/>
            <person name="Tsamla T."/>
            <person name="Vassiliev H."/>
            <person name="Vo A."/>
            <person name="Wangchuk T."/>
            <person name="Wangdi T."/>
            <person name="Weiand M."/>
            <person name="Wilkinson J."/>
            <person name="Wilson A."/>
            <person name="Yadav S."/>
            <person name="Young G."/>
            <person name="Yu Q."/>
            <person name="Zembek L."/>
            <person name="Zhong D."/>
            <person name="Zimmer A."/>
            <person name="Zwirko Z."/>
            <person name="Jaffe D.B."/>
            <person name="Alvarez P."/>
            <person name="Brockman W."/>
            <person name="Butler J."/>
            <person name="Chin C."/>
            <person name="Gnerre S."/>
            <person name="Grabherr M."/>
            <person name="Kleber M."/>
            <person name="Mauceli E."/>
            <person name="MacCallum I."/>
        </authorList>
    </citation>
    <scope>NUCLEOTIDE SEQUENCE [LARGE SCALE GENOMIC DNA]</scope>
    <source>
        <strain evidence="5">Tai18E2 / Tucson 14021-0261.01</strain>
    </source>
</reference>
<protein>
    <submittedName>
        <fullName evidence="4">Uncharacterized protein, isoform B</fullName>
    </submittedName>
</protein>
<name>A0A0R1DJR2_DROYA</name>
<dbReference type="SMR" id="A0A0R1DJR2"/>
<keyword evidence="2" id="KW-0677">Repeat</keyword>
<dbReference type="AlphaFoldDB" id="A0A0R1DJR2"/>
<dbReference type="InterPro" id="IPR015943">
    <property type="entry name" value="WD40/YVTN_repeat-like_dom_sf"/>
</dbReference>
<dbReference type="GO" id="GO:1990757">
    <property type="term" value="F:ubiquitin ligase activator activity"/>
    <property type="evidence" value="ECO:0007669"/>
    <property type="project" value="TreeGrafter"/>
</dbReference>
<dbReference type="GO" id="GO:0007147">
    <property type="term" value="P:female meiosis II"/>
    <property type="evidence" value="ECO:0007669"/>
    <property type="project" value="EnsemblMetazoa"/>
</dbReference>
<dbReference type="SUPFAM" id="SSF50978">
    <property type="entry name" value="WD40 repeat-like"/>
    <property type="match status" value="1"/>
</dbReference>
<dbReference type="InterPro" id="IPR001680">
    <property type="entry name" value="WD40_rpt"/>
</dbReference>
<dbReference type="SMART" id="SM00320">
    <property type="entry name" value="WD40"/>
    <property type="match status" value="4"/>
</dbReference>
<evidence type="ECO:0000256" key="3">
    <source>
        <dbReference type="PROSITE-ProRule" id="PRU00221"/>
    </source>
</evidence>
<dbReference type="Gene3D" id="2.130.10.10">
    <property type="entry name" value="YVTN repeat-like/Quinoprotein amine dehydrogenase"/>
    <property type="match status" value="1"/>
</dbReference>
<dbReference type="GO" id="GO:0005737">
    <property type="term" value="C:cytoplasm"/>
    <property type="evidence" value="ECO:0007669"/>
    <property type="project" value="EnsemblMetazoa"/>
</dbReference>
<dbReference type="InterPro" id="IPR033010">
    <property type="entry name" value="Cdc20/Fizzy"/>
</dbReference>
<reference evidence="4 5" key="2">
    <citation type="journal article" date="2007" name="PLoS Biol.">
        <title>Principles of genome evolution in the Drosophila melanogaster species group.</title>
        <authorList>
            <person name="Ranz J.M."/>
            <person name="Maurin D."/>
            <person name="Chan Y.S."/>
            <person name="von Grotthuss M."/>
            <person name="Hillier L.W."/>
            <person name="Roote J."/>
            <person name="Ashburner M."/>
            <person name="Bergman C.M."/>
        </authorList>
    </citation>
    <scope>NUCLEOTIDE SEQUENCE [LARGE SCALE GENOMIC DNA]</scope>
    <source>
        <strain evidence="5">Tai18E2 / Tucson 14021-0261.01</strain>
    </source>
</reference>
<organism evidence="4 5">
    <name type="scientific">Drosophila yakuba</name>
    <name type="common">Fruit fly</name>
    <dbReference type="NCBI Taxonomy" id="7245"/>
    <lineage>
        <taxon>Eukaryota</taxon>
        <taxon>Metazoa</taxon>
        <taxon>Ecdysozoa</taxon>
        <taxon>Arthropoda</taxon>
        <taxon>Hexapoda</taxon>
        <taxon>Insecta</taxon>
        <taxon>Pterygota</taxon>
        <taxon>Neoptera</taxon>
        <taxon>Endopterygota</taxon>
        <taxon>Diptera</taxon>
        <taxon>Brachycera</taxon>
        <taxon>Muscomorpha</taxon>
        <taxon>Ephydroidea</taxon>
        <taxon>Drosophilidae</taxon>
        <taxon>Drosophila</taxon>
        <taxon>Sophophora</taxon>
    </lineage>
</organism>
<dbReference type="EMBL" id="CM000157">
    <property type="protein sequence ID" value="KRJ97455.1"/>
    <property type="molecule type" value="Genomic_DNA"/>
</dbReference>
<dbReference type="Pfam" id="PF00400">
    <property type="entry name" value="WD40"/>
    <property type="match status" value="2"/>
</dbReference>
<keyword evidence="5" id="KW-1185">Reference proteome</keyword>
<dbReference type="KEGG" id="dya:Dyak_GE18417"/>
<keyword evidence="1 3" id="KW-0853">WD repeat</keyword>
<dbReference type="GO" id="GO:0031145">
    <property type="term" value="P:anaphase-promoting complex-dependent catabolic process"/>
    <property type="evidence" value="ECO:0007669"/>
    <property type="project" value="EnsemblMetazoa"/>
</dbReference>
<dbReference type="PROSITE" id="PS50082">
    <property type="entry name" value="WD_REPEATS_2"/>
    <property type="match status" value="2"/>
</dbReference>
<sequence length="493" mass="56646">MAPAKQKVLMFVEMSVCESPIKNSTVDKKSLPPFKKVRRENWKQEAAYKVSDTSQGQEVSCVGERFIPIRFKRENIEFNLNYIGKPKERDILETGFTLTASYWRQSGFISNINRTFGIRESRLFQFSNQQGTRSRVVDSDSADADWPCNPRARPHAIQIATHEMACICSPVDYNMMDWSSGGMVAMTYGQDIMLWRNLDESTMVFSVEFPTSLKFSPDGKQLAIGCMDRDYPVLDLWEVRSHTEFLVSYRKLFLKSMGYISCIEWSHDGKELICGTHCGLICVLAMPKLKTVIQLREHRHPVKKMKFAPTNKYFASSDTNGKIVIFDAELKVRLLKLGGKSMVFDWHPWTGEDLAIAERSPASIFIFNMPRRQFVASYRRRDHRIVIKTITYSKITGELLVNVIRRDGSDNAVFEIVVLASLNRVVDLLPHQDHGTIFLMWNPDGTNIATGGLDDTFSLWNFFPTHKREAILRRQEQKAKDKFSSLSLYKGIR</sequence>
<dbReference type="OrthoDB" id="10263272at2759"/>
<gene>
    <name evidence="4" type="primary">Dyak\GE18417</name>
    <name evidence="4" type="synonym">dyak_GLEANR_2207</name>
    <name evidence="4" type="synonym">GE18417</name>
    <name evidence="4" type="ORF">Dyak_GE18417</name>
</gene>
<dbReference type="GO" id="GO:1905786">
    <property type="term" value="P:positive regulation of anaphase-promoting complex-dependent catabolic process"/>
    <property type="evidence" value="ECO:0007669"/>
    <property type="project" value="EnsemblMetazoa"/>
</dbReference>
<evidence type="ECO:0000256" key="2">
    <source>
        <dbReference type="ARBA" id="ARBA00022737"/>
    </source>
</evidence>
<dbReference type="GO" id="GO:0005680">
    <property type="term" value="C:anaphase-promoting complex"/>
    <property type="evidence" value="ECO:0007669"/>
    <property type="project" value="TreeGrafter"/>
</dbReference>
<dbReference type="Proteomes" id="UP000002282">
    <property type="component" value="Chromosome 2L"/>
</dbReference>
<dbReference type="GO" id="GO:0010997">
    <property type="term" value="F:anaphase-promoting complex binding"/>
    <property type="evidence" value="ECO:0007669"/>
    <property type="project" value="EnsemblMetazoa"/>
</dbReference>
<dbReference type="PANTHER" id="PTHR19918">
    <property type="entry name" value="CELL DIVISION CYCLE 20 CDC20 FIZZY -RELATED"/>
    <property type="match status" value="1"/>
</dbReference>
<feature type="repeat" description="WD" evidence="3">
    <location>
        <begin position="295"/>
        <end position="327"/>
    </location>
</feature>
<evidence type="ECO:0000313" key="5">
    <source>
        <dbReference type="Proteomes" id="UP000002282"/>
    </source>
</evidence>
<proteinExistence type="predicted"/>
<dbReference type="PANTHER" id="PTHR19918:SF52">
    <property type="entry name" value="PROTEIN CORTEX"/>
    <property type="match status" value="1"/>
</dbReference>
<dbReference type="GO" id="GO:0007343">
    <property type="term" value="P:egg activation"/>
    <property type="evidence" value="ECO:0007669"/>
    <property type="project" value="EnsemblMetazoa"/>
</dbReference>
<accession>A0A0R1DJR2</accession>